<organism evidence="2 3">
    <name type="scientific">Romanomermis culicivorax</name>
    <name type="common">Nematode worm</name>
    <dbReference type="NCBI Taxonomy" id="13658"/>
    <lineage>
        <taxon>Eukaryota</taxon>
        <taxon>Metazoa</taxon>
        <taxon>Ecdysozoa</taxon>
        <taxon>Nematoda</taxon>
        <taxon>Enoplea</taxon>
        <taxon>Dorylaimia</taxon>
        <taxon>Mermithida</taxon>
        <taxon>Mermithoidea</taxon>
        <taxon>Mermithidae</taxon>
        <taxon>Romanomermis</taxon>
    </lineage>
</organism>
<name>A0A915HLP7_ROMCU</name>
<proteinExistence type="predicted"/>
<evidence type="ECO:0000256" key="1">
    <source>
        <dbReference type="SAM" id="MobiDB-lite"/>
    </source>
</evidence>
<evidence type="ECO:0000313" key="3">
    <source>
        <dbReference type="WBParaSite" id="nRc.2.0.1.t02451-RA"/>
    </source>
</evidence>
<feature type="compositionally biased region" description="Acidic residues" evidence="1">
    <location>
        <begin position="1"/>
        <end position="11"/>
    </location>
</feature>
<reference evidence="3" key="1">
    <citation type="submission" date="2022-11" db="UniProtKB">
        <authorList>
            <consortium name="WormBaseParasite"/>
        </authorList>
    </citation>
    <scope>IDENTIFICATION</scope>
</reference>
<dbReference type="AlphaFoldDB" id="A0A915HLP7"/>
<feature type="region of interest" description="Disordered" evidence="1">
    <location>
        <begin position="1"/>
        <end position="24"/>
    </location>
</feature>
<protein>
    <submittedName>
        <fullName evidence="3">Uncharacterized protein</fullName>
    </submittedName>
</protein>
<keyword evidence="2" id="KW-1185">Reference proteome</keyword>
<accession>A0A915HLP7</accession>
<dbReference type="WBParaSite" id="nRc.2.0.1.t02451-RA">
    <property type="protein sequence ID" value="nRc.2.0.1.t02451-RA"/>
    <property type="gene ID" value="nRc.2.0.1.g02451"/>
</dbReference>
<dbReference type="Proteomes" id="UP000887565">
    <property type="component" value="Unplaced"/>
</dbReference>
<evidence type="ECO:0000313" key="2">
    <source>
        <dbReference type="Proteomes" id="UP000887565"/>
    </source>
</evidence>
<sequence length="68" mass="7891">MISNSEDEAEDQQPLRKKRNSPQKSFLNCETDFDSELVSCQLKWQEIRNQKTIAADVVISACRLKFDN</sequence>